<keyword evidence="1" id="KW-0805">Transcription regulation</keyword>
<dbReference type="Pfam" id="PF07729">
    <property type="entry name" value="FCD"/>
    <property type="match status" value="1"/>
</dbReference>
<dbReference type="PRINTS" id="PR00035">
    <property type="entry name" value="HTHGNTR"/>
</dbReference>
<dbReference type="SMART" id="SM00345">
    <property type="entry name" value="HTH_GNTR"/>
    <property type="match status" value="1"/>
</dbReference>
<evidence type="ECO:0000256" key="1">
    <source>
        <dbReference type="ARBA" id="ARBA00023015"/>
    </source>
</evidence>
<keyword evidence="3" id="KW-0804">Transcription</keyword>
<dbReference type="InterPro" id="IPR008920">
    <property type="entry name" value="TF_FadR/GntR_C"/>
</dbReference>
<organism evidence="5 6">
    <name type="scientific">Streptomyces lonegramiae</name>
    <dbReference type="NCBI Taxonomy" id="3075524"/>
    <lineage>
        <taxon>Bacteria</taxon>
        <taxon>Bacillati</taxon>
        <taxon>Actinomycetota</taxon>
        <taxon>Actinomycetes</taxon>
        <taxon>Kitasatosporales</taxon>
        <taxon>Streptomycetaceae</taxon>
        <taxon>Streptomyces</taxon>
    </lineage>
</organism>
<dbReference type="InterPro" id="IPR000524">
    <property type="entry name" value="Tscrpt_reg_HTH_GntR"/>
</dbReference>
<dbReference type="InterPro" id="IPR011711">
    <property type="entry name" value="GntR_C"/>
</dbReference>
<accession>A0ABU2X9L3</accession>
<dbReference type="Gene3D" id="1.20.120.530">
    <property type="entry name" value="GntR ligand-binding domain-like"/>
    <property type="match status" value="1"/>
</dbReference>
<dbReference type="Gene3D" id="1.10.10.10">
    <property type="entry name" value="Winged helix-like DNA-binding domain superfamily/Winged helix DNA-binding domain"/>
    <property type="match status" value="1"/>
</dbReference>
<feature type="domain" description="HTH gntR-type" evidence="4">
    <location>
        <begin position="10"/>
        <end position="76"/>
    </location>
</feature>
<dbReference type="PROSITE" id="PS50949">
    <property type="entry name" value="HTH_GNTR"/>
    <property type="match status" value="1"/>
</dbReference>
<dbReference type="Pfam" id="PF00392">
    <property type="entry name" value="GntR"/>
    <property type="match status" value="1"/>
</dbReference>
<dbReference type="RefSeq" id="WP_311722963.1">
    <property type="nucleotide sequence ID" value="NZ_JAVRFD010000003.1"/>
</dbReference>
<comment type="caution">
    <text evidence="5">The sequence shown here is derived from an EMBL/GenBank/DDBJ whole genome shotgun (WGS) entry which is preliminary data.</text>
</comment>
<name>A0ABU2X9L3_9ACTN</name>
<dbReference type="InterPro" id="IPR036390">
    <property type="entry name" value="WH_DNA-bd_sf"/>
</dbReference>
<evidence type="ECO:0000313" key="5">
    <source>
        <dbReference type="EMBL" id="MDT0542601.1"/>
    </source>
</evidence>
<dbReference type="CDD" id="cd07377">
    <property type="entry name" value="WHTH_GntR"/>
    <property type="match status" value="1"/>
</dbReference>
<dbReference type="EMBL" id="JAVRFD010000003">
    <property type="protein sequence ID" value="MDT0542601.1"/>
    <property type="molecule type" value="Genomic_DNA"/>
</dbReference>
<proteinExistence type="predicted"/>
<evidence type="ECO:0000256" key="3">
    <source>
        <dbReference type="ARBA" id="ARBA00023163"/>
    </source>
</evidence>
<dbReference type="InterPro" id="IPR036388">
    <property type="entry name" value="WH-like_DNA-bd_sf"/>
</dbReference>
<evidence type="ECO:0000256" key="2">
    <source>
        <dbReference type="ARBA" id="ARBA00023125"/>
    </source>
</evidence>
<dbReference type="PANTHER" id="PTHR43537:SF24">
    <property type="entry name" value="GLUCONATE OPERON TRANSCRIPTIONAL REPRESSOR"/>
    <property type="match status" value="1"/>
</dbReference>
<dbReference type="SUPFAM" id="SSF48008">
    <property type="entry name" value="GntR ligand-binding domain-like"/>
    <property type="match status" value="1"/>
</dbReference>
<evidence type="ECO:0000259" key="4">
    <source>
        <dbReference type="PROSITE" id="PS50949"/>
    </source>
</evidence>
<gene>
    <name evidence="5" type="ORF">RND15_07710</name>
</gene>
<evidence type="ECO:0000313" key="6">
    <source>
        <dbReference type="Proteomes" id="UP001180754"/>
    </source>
</evidence>
<protein>
    <submittedName>
        <fullName evidence="5">GntR family transcriptional regulator</fullName>
    </submittedName>
</protein>
<dbReference type="SUPFAM" id="SSF46785">
    <property type="entry name" value="Winged helix' DNA-binding domain"/>
    <property type="match status" value="1"/>
</dbReference>
<dbReference type="SMART" id="SM00895">
    <property type="entry name" value="FCD"/>
    <property type="match status" value="1"/>
</dbReference>
<keyword evidence="2" id="KW-0238">DNA-binding</keyword>
<sequence>MDNLAIKREDSLGERVAHELRVQVISGRLRPGTHLVEGQLAERFDVSRGPVRDALRRLEAEGLVASQRRGVYVTGLDAADVEELYTLRESLESLALTLAMNKARDADWARSQACVERMRQAAGRADARLFAEADLDFHSRFYELSGHRRLIAVWEQYRPTFAVVLDITNAQDVDLHSPAENHAALLDAARRGDREAALAALRAHLGDARDQLRSALRDDRSRAEG</sequence>
<dbReference type="Proteomes" id="UP001180754">
    <property type="component" value="Unassembled WGS sequence"/>
</dbReference>
<dbReference type="PANTHER" id="PTHR43537">
    <property type="entry name" value="TRANSCRIPTIONAL REGULATOR, GNTR FAMILY"/>
    <property type="match status" value="1"/>
</dbReference>
<keyword evidence="6" id="KW-1185">Reference proteome</keyword>
<reference evidence="5" key="1">
    <citation type="submission" date="2024-05" db="EMBL/GenBank/DDBJ databases">
        <title>30 novel species of actinomycetes from the DSMZ collection.</title>
        <authorList>
            <person name="Nouioui I."/>
        </authorList>
    </citation>
    <scope>NUCLEOTIDE SEQUENCE</scope>
    <source>
        <strain evidence="5">DSM 41529</strain>
    </source>
</reference>